<dbReference type="EMBL" id="CP045875">
    <property type="protein sequence ID" value="QGG47145.1"/>
    <property type="molecule type" value="Genomic_DNA"/>
</dbReference>
<evidence type="ECO:0000313" key="3">
    <source>
        <dbReference type="Proteomes" id="UP000366051"/>
    </source>
</evidence>
<dbReference type="RefSeq" id="WP_153724587.1">
    <property type="nucleotide sequence ID" value="NZ_CP045875.1"/>
</dbReference>
<dbReference type="AlphaFoldDB" id="A0A5Q2N3J5"/>
<evidence type="ECO:0000256" key="1">
    <source>
        <dbReference type="SAM" id="Phobius"/>
    </source>
</evidence>
<sequence length="185" mass="21845">MQQELQKFMIAGLVLFLGLSIFFGYQWRHQVNNQQEILLYESSRDVYLFKLLLESFEQSLEGYLERDEEESKAYALAASKAFPAKVTSFLLPHLDAQSNDDFCQIRRDFAQTIESFWIQLYKEDSVIERAIIENWAKEAKQHRQEIERYIFSLDQERGPYQDRELVKSTMKALQKQPAKSVTITD</sequence>
<gene>
    <name evidence="2" type="ORF">FTV88_0993</name>
</gene>
<dbReference type="KEGG" id="hcv:FTV88_0993"/>
<accession>A0A5Q2N3J5</accession>
<keyword evidence="1" id="KW-0812">Transmembrane</keyword>
<reference evidence="3" key="1">
    <citation type="submission" date="2019-11" db="EMBL/GenBank/DDBJ databases">
        <title>Genome sequence of Heliorestis convoluta strain HH, an alkaliphilic and minimalistic phototrophic bacterium from a soda lake in Egypt.</title>
        <authorList>
            <person name="Dewey E.D."/>
            <person name="Stokes L.M."/>
            <person name="Burchell B.M."/>
            <person name="Shaffer K.N."/>
            <person name="Huntington A.M."/>
            <person name="Baker J.M."/>
            <person name="Nadendla S."/>
            <person name="Giglio M.G."/>
            <person name="Touchman J.W."/>
            <person name="Blankenship R.E."/>
            <person name="Madigan M.T."/>
            <person name="Sattley W.M."/>
        </authorList>
    </citation>
    <scope>NUCLEOTIDE SEQUENCE [LARGE SCALE GENOMIC DNA]</scope>
    <source>
        <strain evidence="3">HH</strain>
    </source>
</reference>
<organism evidence="2 3">
    <name type="scientific">Heliorestis convoluta</name>
    <dbReference type="NCBI Taxonomy" id="356322"/>
    <lineage>
        <taxon>Bacteria</taxon>
        <taxon>Bacillati</taxon>
        <taxon>Bacillota</taxon>
        <taxon>Clostridia</taxon>
        <taxon>Eubacteriales</taxon>
        <taxon>Heliobacteriaceae</taxon>
        <taxon>Heliorestis</taxon>
    </lineage>
</organism>
<evidence type="ECO:0000313" key="2">
    <source>
        <dbReference type="EMBL" id="QGG47145.1"/>
    </source>
</evidence>
<keyword evidence="3" id="KW-1185">Reference proteome</keyword>
<name>A0A5Q2N3J5_9FIRM</name>
<keyword evidence="1" id="KW-1133">Transmembrane helix</keyword>
<proteinExistence type="predicted"/>
<dbReference type="Proteomes" id="UP000366051">
    <property type="component" value="Chromosome"/>
</dbReference>
<keyword evidence="1" id="KW-0472">Membrane</keyword>
<feature type="transmembrane region" description="Helical" evidence="1">
    <location>
        <begin position="7"/>
        <end position="27"/>
    </location>
</feature>
<protein>
    <submittedName>
        <fullName evidence="2">Uncharacterized protein</fullName>
    </submittedName>
</protein>